<dbReference type="SUPFAM" id="SSF55298">
    <property type="entry name" value="YjgF-like"/>
    <property type="match status" value="1"/>
</dbReference>
<protein>
    <recommendedName>
        <fullName evidence="1">Chorismatase FkbO/Hyg5-like N-terminal domain-containing protein</fullName>
    </recommendedName>
</protein>
<dbReference type="Pfam" id="PF21168">
    <property type="entry name" value="FkbO_Hyg5-like_N"/>
    <property type="match status" value="1"/>
</dbReference>
<evidence type="ECO:0000313" key="3">
    <source>
        <dbReference type="Proteomes" id="UP000285190"/>
    </source>
</evidence>
<dbReference type="CDD" id="cd06153">
    <property type="entry name" value="YjgF_YER057c_UK114_like_5"/>
    <property type="match status" value="1"/>
</dbReference>
<dbReference type="InterPro" id="IPR035959">
    <property type="entry name" value="RutC-like_sf"/>
</dbReference>
<dbReference type="InterPro" id="IPR049368">
    <property type="entry name" value="FkbO_Hyg5-like_N"/>
</dbReference>
<keyword evidence="3" id="KW-1185">Reference proteome</keyword>
<gene>
    <name evidence="2" type="ORF">D3870_18350</name>
</gene>
<reference evidence="2 3" key="1">
    <citation type="submission" date="2018-09" db="EMBL/GenBank/DDBJ databases">
        <authorList>
            <person name="Zhu H."/>
        </authorList>
    </citation>
    <scope>NUCLEOTIDE SEQUENCE [LARGE SCALE GENOMIC DNA]</scope>
    <source>
        <strain evidence="2 3">K2R10-39</strain>
    </source>
</reference>
<evidence type="ECO:0000259" key="1">
    <source>
        <dbReference type="Pfam" id="PF21168"/>
    </source>
</evidence>
<evidence type="ECO:0000313" key="2">
    <source>
        <dbReference type="EMBL" id="RJG08186.1"/>
    </source>
</evidence>
<organism evidence="2 3">
    <name type="scientific">Noviherbaspirillum cavernae</name>
    <dbReference type="NCBI Taxonomy" id="2320862"/>
    <lineage>
        <taxon>Bacteria</taxon>
        <taxon>Pseudomonadati</taxon>
        <taxon>Pseudomonadota</taxon>
        <taxon>Betaproteobacteria</taxon>
        <taxon>Burkholderiales</taxon>
        <taxon>Oxalobacteraceae</taxon>
        <taxon>Noviherbaspirillum</taxon>
    </lineage>
</organism>
<proteinExistence type="predicted"/>
<accession>A0A418X724</accession>
<sequence>MPLDAASAHSAAACELWAAGGRPAYGERGGVRYGHNDDILFGAIQLDESAFAMTSDGKTPLQQAAESAYKAIFALTDALAFPYILRFWNYIADINGDSHGLERYRQFNMGRQDGFLSRGREVLGSVPAASAVGFEAGPLTIYFLAGRGATPIAIENPRQVSAYHYPQNYGPRSPTFSRASVARIGGSEVLFLSGTASIVGHRTLHAGDVAAQTRETLANIRAMLAEAARVVPQAHFTLDDLCYKIYVRHAKDVAAIHEELRLALGDAARLMFLRADICRDDLLMEIEASAGHPLEFGLRG</sequence>
<dbReference type="AlphaFoldDB" id="A0A418X724"/>
<name>A0A418X724_9BURK</name>
<dbReference type="OrthoDB" id="1114505at2"/>
<feature type="domain" description="Chorismatase FkbO/Hyg5-like N-terminal" evidence="1">
    <location>
        <begin position="15"/>
        <end position="145"/>
    </location>
</feature>
<dbReference type="Proteomes" id="UP000285190">
    <property type="component" value="Unassembled WGS sequence"/>
</dbReference>
<dbReference type="Gene3D" id="3.30.1330.40">
    <property type="entry name" value="RutC-like"/>
    <property type="match status" value="1"/>
</dbReference>
<comment type="caution">
    <text evidence="2">The sequence shown here is derived from an EMBL/GenBank/DDBJ whole genome shotgun (WGS) entry which is preliminary data.</text>
</comment>
<dbReference type="EMBL" id="QYUN01000002">
    <property type="protein sequence ID" value="RJG08186.1"/>
    <property type="molecule type" value="Genomic_DNA"/>
</dbReference>